<gene>
    <name evidence="1" type="ORF">L6452_28288</name>
</gene>
<comment type="caution">
    <text evidence="1">The sequence shown here is derived from an EMBL/GenBank/DDBJ whole genome shotgun (WGS) entry which is preliminary data.</text>
</comment>
<keyword evidence="2" id="KW-1185">Reference proteome</keyword>
<proteinExistence type="predicted"/>
<dbReference type="EMBL" id="CM042055">
    <property type="protein sequence ID" value="KAI3702547.1"/>
    <property type="molecule type" value="Genomic_DNA"/>
</dbReference>
<accession>A0ACB8ZX18</accession>
<protein>
    <submittedName>
        <fullName evidence="1">Uncharacterized protein</fullName>
    </submittedName>
</protein>
<name>A0ACB8ZX18_ARCLA</name>
<organism evidence="1 2">
    <name type="scientific">Arctium lappa</name>
    <name type="common">Greater burdock</name>
    <name type="synonym">Lappa major</name>
    <dbReference type="NCBI Taxonomy" id="4217"/>
    <lineage>
        <taxon>Eukaryota</taxon>
        <taxon>Viridiplantae</taxon>
        <taxon>Streptophyta</taxon>
        <taxon>Embryophyta</taxon>
        <taxon>Tracheophyta</taxon>
        <taxon>Spermatophyta</taxon>
        <taxon>Magnoliopsida</taxon>
        <taxon>eudicotyledons</taxon>
        <taxon>Gunneridae</taxon>
        <taxon>Pentapetalae</taxon>
        <taxon>asterids</taxon>
        <taxon>campanulids</taxon>
        <taxon>Asterales</taxon>
        <taxon>Asteraceae</taxon>
        <taxon>Carduoideae</taxon>
        <taxon>Cardueae</taxon>
        <taxon>Arctiinae</taxon>
        <taxon>Arctium</taxon>
    </lineage>
</organism>
<reference evidence="1 2" key="2">
    <citation type="journal article" date="2022" name="Mol. Ecol. Resour.">
        <title>The genomes of chicory, endive, great burdock and yacon provide insights into Asteraceae paleo-polyploidization history and plant inulin production.</title>
        <authorList>
            <person name="Fan W."/>
            <person name="Wang S."/>
            <person name="Wang H."/>
            <person name="Wang A."/>
            <person name="Jiang F."/>
            <person name="Liu H."/>
            <person name="Zhao H."/>
            <person name="Xu D."/>
            <person name="Zhang Y."/>
        </authorList>
    </citation>
    <scope>NUCLEOTIDE SEQUENCE [LARGE SCALE GENOMIC DNA]</scope>
    <source>
        <strain evidence="2">cv. Niubang</strain>
    </source>
</reference>
<evidence type="ECO:0000313" key="2">
    <source>
        <dbReference type="Proteomes" id="UP001055879"/>
    </source>
</evidence>
<reference evidence="2" key="1">
    <citation type="journal article" date="2022" name="Mol. Ecol. Resour.">
        <title>The genomes of chicory, endive, great burdock and yacon provide insights into Asteraceae palaeo-polyploidization history and plant inulin production.</title>
        <authorList>
            <person name="Fan W."/>
            <person name="Wang S."/>
            <person name="Wang H."/>
            <person name="Wang A."/>
            <person name="Jiang F."/>
            <person name="Liu H."/>
            <person name="Zhao H."/>
            <person name="Xu D."/>
            <person name="Zhang Y."/>
        </authorList>
    </citation>
    <scope>NUCLEOTIDE SEQUENCE [LARGE SCALE GENOMIC DNA]</scope>
    <source>
        <strain evidence="2">cv. Niubang</strain>
    </source>
</reference>
<sequence>MASGSCTKISYHRVVGTETIRKENIWTAHDELFISRKVAHVHRLHLSSTLPPNPNCSISPCKRHYQINHLHHPHTLSSSISTIV</sequence>
<evidence type="ECO:0000313" key="1">
    <source>
        <dbReference type="EMBL" id="KAI3702547.1"/>
    </source>
</evidence>
<dbReference type="Proteomes" id="UP001055879">
    <property type="component" value="Linkage Group LG09"/>
</dbReference>